<dbReference type="Proteomes" id="UP000366819">
    <property type="component" value="Unassembled WGS sequence"/>
</dbReference>
<keyword evidence="1" id="KW-0812">Transmembrane</keyword>
<feature type="transmembrane region" description="Helical" evidence="1">
    <location>
        <begin position="25"/>
        <end position="47"/>
    </location>
</feature>
<protein>
    <submittedName>
        <fullName evidence="2">Uncharacterized protein</fullName>
    </submittedName>
</protein>
<dbReference type="EMBL" id="CABPSN010000002">
    <property type="protein sequence ID" value="VVD83733.1"/>
    <property type="molecule type" value="Genomic_DNA"/>
</dbReference>
<accession>A0A5E4T9W0</accession>
<sequence>MMKSADLVARRVRRTADDVGQYRSITMAALGSFLLLASASLLTASYLRSRAARSRRQQEARVRVTRR</sequence>
<evidence type="ECO:0000313" key="3">
    <source>
        <dbReference type="Proteomes" id="UP000366819"/>
    </source>
</evidence>
<keyword evidence="1" id="KW-0472">Membrane</keyword>
<proteinExistence type="predicted"/>
<evidence type="ECO:0000256" key="1">
    <source>
        <dbReference type="SAM" id="Phobius"/>
    </source>
</evidence>
<evidence type="ECO:0000313" key="2">
    <source>
        <dbReference type="EMBL" id="VVD83733.1"/>
    </source>
</evidence>
<gene>
    <name evidence="2" type="ORF">PAQ31011_01248</name>
</gene>
<organism evidence="2 3">
    <name type="scientific">Pandoraea aquatica</name>
    <dbReference type="NCBI Taxonomy" id="2508290"/>
    <lineage>
        <taxon>Bacteria</taxon>
        <taxon>Pseudomonadati</taxon>
        <taxon>Pseudomonadota</taxon>
        <taxon>Betaproteobacteria</taxon>
        <taxon>Burkholderiales</taxon>
        <taxon>Burkholderiaceae</taxon>
        <taxon>Pandoraea</taxon>
    </lineage>
</organism>
<reference evidence="2 3" key="1">
    <citation type="submission" date="2019-08" db="EMBL/GenBank/DDBJ databases">
        <authorList>
            <person name="Peeters C."/>
        </authorList>
    </citation>
    <scope>NUCLEOTIDE SEQUENCE [LARGE SCALE GENOMIC DNA]</scope>
    <source>
        <strain evidence="2 3">LMG 31011</strain>
    </source>
</reference>
<keyword evidence="3" id="KW-1185">Reference proteome</keyword>
<keyword evidence="1" id="KW-1133">Transmembrane helix</keyword>
<name>A0A5E4T9W0_9BURK</name>
<dbReference type="AlphaFoldDB" id="A0A5E4T9W0"/>